<dbReference type="KEGG" id="psn:Pedsa_0366"/>
<name>F0S531_PSESL</name>
<dbReference type="AlphaFoldDB" id="F0S531"/>
<dbReference type="GO" id="GO:0016020">
    <property type="term" value="C:membrane"/>
    <property type="evidence" value="ECO:0007669"/>
    <property type="project" value="UniProtKB-SubCell"/>
</dbReference>
<evidence type="ECO:0000256" key="4">
    <source>
        <dbReference type="ARBA" id="ARBA00023136"/>
    </source>
</evidence>
<keyword evidence="8" id="KW-1185">Reference proteome</keyword>
<keyword evidence="2 5" id="KW-0812">Transmembrane</keyword>
<evidence type="ECO:0000256" key="5">
    <source>
        <dbReference type="SAM" id="Phobius"/>
    </source>
</evidence>
<dbReference type="Pfam" id="PF00916">
    <property type="entry name" value="Sulfate_transp"/>
    <property type="match status" value="1"/>
</dbReference>
<feature type="transmembrane region" description="Helical" evidence="5">
    <location>
        <begin position="205"/>
        <end position="225"/>
    </location>
</feature>
<dbReference type="PROSITE" id="PS50801">
    <property type="entry name" value="STAS"/>
    <property type="match status" value="1"/>
</dbReference>
<protein>
    <submittedName>
        <fullName evidence="7">Sulphate transporter</fullName>
    </submittedName>
</protein>
<dbReference type="InterPro" id="IPR036513">
    <property type="entry name" value="STAS_dom_sf"/>
</dbReference>
<dbReference type="SUPFAM" id="SSF52091">
    <property type="entry name" value="SpoIIaa-like"/>
    <property type="match status" value="1"/>
</dbReference>
<evidence type="ECO:0000256" key="1">
    <source>
        <dbReference type="ARBA" id="ARBA00004141"/>
    </source>
</evidence>
<feature type="transmembrane region" description="Helical" evidence="5">
    <location>
        <begin position="309"/>
        <end position="331"/>
    </location>
</feature>
<gene>
    <name evidence="7" type="ordered locus">Pedsa_0366</name>
</gene>
<proteinExistence type="predicted"/>
<dbReference type="RefSeq" id="WP_013631451.1">
    <property type="nucleotide sequence ID" value="NC_015177.1"/>
</dbReference>
<dbReference type="eggNOG" id="COG0659">
    <property type="taxonomic scope" value="Bacteria"/>
</dbReference>
<dbReference type="Proteomes" id="UP000000310">
    <property type="component" value="Chromosome"/>
</dbReference>
<feature type="transmembrane region" description="Helical" evidence="5">
    <location>
        <begin position="343"/>
        <end position="376"/>
    </location>
</feature>
<comment type="subcellular location">
    <subcellularLocation>
        <location evidence="1">Membrane</location>
        <topology evidence="1">Multi-pass membrane protein</topology>
    </subcellularLocation>
</comment>
<evidence type="ECO:0000256" key="3">
    <source>
        <dbReference type="ARBA" id="ARBA00022989"/>
    </source>
</evidence>
<keyword evidence="4 5" id="KW-0472">Membrane</keyword>
<accession>F0S531</accession>
<reference evidence="8" key="2">
    <citation type="submission" date="2011-02" db="EMBL/GenBank/DDBJ databases">
        <title>The complete genome of Pedobacter saltans DSM 12145.</title>
        <authorList>
            <consortium name="US DOE Joint Genome Institute (JGI-PGF)"/>
            <person name="Lucas S."/>
            <person name="Copeland A."/>
            <person name="Lapidus A."/>
            <person name="Bruce D."/>
            <person name="Goodwin L."/>
            <person name="Pitluck S."/>
            <person name="Kyrpides N."/>
            <person name="Mavromatis K."/>
            <person name="Pagani I."/>
            <person name="Ivanova N."/>
            <person name="Ovchinnikova G."/>
            <person name="Lu M."/>
            <person name="Detter J.C."/>
            <person name="Han C."/>
            <person name="Land M."/>
            <person name="Hauser L."/>
            <person name="Markowitz V."/>
            <person name="Cheng J.-F."/>
            <person name="Hugenholtz P."/>
            <person name="Woyke T."/>
            <person name="Wu D."/>
            <person name="Tindall B."/>
            <person name="Pomrenke H.G."/>
            <person name="Brambilla E."/>
            <person name="Klenk H.-P."/>
            <person name="Eisen J.A."/>
        </authorList>
    </citation>
    <scope>NUCLEOTIDE SEQUENCE [LARGE SCALE GENOMIC DNA]</scope>
    <source>
        <strain evidence="8">ATCC 51119 / DSM 12145 / JCM 21818 / LMG 10337 / NBRC 100064 / NCIMB 13643</strain>
    </source>
</reference>
<feature type="transmembrane region" description="Helical" evidence="5">
    <location>
        <begin position="100"/>
        <end position="119"/>
    </location>
</feature>
<dbReference type="OrthoDB" id="9769739at2"/>
<feature type="domain" description="STAS" evidence="6">
    <location>
        <begin position="451"/>
        <end position="540"/>
    </location>
</feature>
<dbReference type="GO" id="GO:0055085">
    <property type="term" value="P:transmembrane transport"/>
    <property type="evidence" value="ECO:0007669"/>
    <property type="project" value="InterPro"/>
</dbReference>
<dbReference type="InterPro" id="IPR002645">
    <property type="entry name" value="STAS_dom"/>
</dbReference>
<dbReference type="EMBL" id="CP002545">
    <property type="protein sequence ID" value="ADY50948.1"/>
    <property type="molecule type" value="Genomic_DNA"/>
</dbReference>
<sequence>MKKEKDSLFPTFNISKYLNPGTMKKDLTSSIVVFLVALPLCLGIALASGAPLFAGLLTGVIGGIVVASFSGSQLSVSGPAAGLTVIVVNAITQLGAFETFLLAVVIAGMFQIILGLARAGTIGNYFPSSVIEGMLAAIGIILILKQIPHALGYDISYFADENTSIEKQGALEAIVTAFQNFQTGALIITLVSLVVLIFWPKLKKLSAIPAPLIVVVLGVLLAQLFSKSDYALTSEHLVQIPIVSSFGEFVGLFTFPKFSQILNPDVWTVAITIAVVASLETLLSIEAVDKIDKQKRVSPTNRELIAQGIGNSVSGLLGGLPLTSVIVRSSANVNSGGQTKLSAIFHGILLLVALLAIPSIINMIPLACLAAILLFTGYKLANILLFKKMWKHGKDQFIPFSVTVLAIVFTDLLMGVAIGMLIGVFYLLRANMRNPYFYKLENEGKQKTLKLRLSEEVSFLNKGAIRYTLTHIPQGAKVIIDGSNSKYIDRDVLEIIENFHQNAYKNKIEVDLINIKPIYQLPKLDEVVPNRNELKEVLEQ</sequence>
<feature type="transmembrane region" description="Helical" evidence="5">
    <location>
        <begin position="397"/>
        <end position="428"/>
    </location>
</feature>
<evidence type="ECO:0000313" key="7">
    <source>
        <dbReference type="EMBL" id="ADY50948.1"/>
    </source>
</evidence>
<dbReference type="PANTHER" id="PTHR11814">
    <property type="entry name" value="SULFATE TRANSPORTER"/>
    <property type="match status" value="1"/>
</dbReference>
<dbReference type="HOGENOM" id="CLU_003182_11_1_10"/>
<evidence type="ECO:0000259" key="6">
    <source>
        <dbReference type="PROSITE" id="PS50801"/>
    </source>
</evidence>
<dbReference type="InterPro" id="IPR011547">
    <property type="entry name" value="SLC26A/SulP_dom"/>
</dbReference>
<feature type="transmembrane region" description="Helical" evidence="5">
    <location>
        <begin position="60"/>
        <end position="88"/>
    </location>
</feature>
<dbReference type="STRING" id="762903.Pedsa_0366"/>
<organism evidence="7 8">
    <name type="scientific">Pseudopedobacter saltans (strain ATCC 51119 / DSM 12145 / JCM 21818 / CCUG 39354 / LMG 10337 / NBRC 100064 / NCIMB 13643)</name>
    <name type="common">Pedobacter saltans</name>
    <dbReference type="NCBI Taxonomy" id="762903"/>
    <lineage>
        <taxon>Bacteria</taxon>
        <taxon>Pseudomonadati</taxon>
        <taxon>Bacteroidota</taxon>
        <taxon>Sphingobacteriia</taxon>
        <taxon>Sphingobacteriales</taxon>
        <taxon>Sphingobacteriaceae</taxon>
        <taxon>Pseudopedobacter</taxon>
    </lineage>
</organism>
<feature type="transmembrane region" description="Helical" evidence="5">
    <location>
        <begin position="181"/>
        <end position="199"/>
    </location>
</feature>
<dbReference type="InterPro" id="IPR001902">
    <property type="entry name" value="SLC26A/SulP_fam"/>
</dbReference>
<feature type="transmembrane region" description="Helical" evidence="5">
    <location>
        <begin position="31"/>
        <end position="54"/>
    </location>
</feature>
<feature type="transmembrane region" description="Helical" evidence="5">
    <location>
        <begin position="267"/>
        <end position="288"/>
    </location>
</feature>
<evidence type="ECO:0000313" key="8">
    <source>
        <dbReference type="Proteomes" id="UP000000310"/>
    </source>
</evidence>
<feature type="transmembrane region" description="Helical" evidence="5">
    <location>
        <begin position="125"/>
        <end position="144"/>
    </location>
</feature>
<keyword evidence="3 5" id="KW-1133">Transmembrane helix</keyword>
<evidence type="ECO:0000256" key="2">
    <source>
        <dbReference type="ARBA" id="ARBA00022692"/>
    </source>
</evidence>
<reference evidence="7 8" key="1">
    <citation type="journal article" date="2011" name="Stand. Genomic Sci.">
        <title>Complete genome sequence of the gliding, heparinolytic Pedobacter saltans type strain (113).</title>
        <authorList>
            <person name="Liolios K."/>
            <person name="Sikorski J."/>
            <person name="Lu M."/>
            <person name="Nolan M."/>
            <person name="Lapidus A."/>
            <person name="Lucas S."/>
            <person name="Hammon N."/>
            <person name="Deshpande S."/>
            <person name="Cheng J.F."/>
            <person name="Tapia R."/>
            <person name="Han C."/>
            <person name="Goodwin L."/>
            <person name="Pitluck S."/>
            <person name="Huntemann M."/>
            <person name="Ivanova N."/>
            <person name="Pagani I."/>
            <person name="Mavromatis K."/>
            <person name="Ovchinikova G."/>
            <person name="Pati A."/>
            <person name="Chen A."/>
            <person name="Palaniappan K."/>
            <person name="Land M."/>
            <person name="Hauser L."/>
            <person name="Brambilla E.M."/>
            <person name="Kotsyurbenko O."/>
            <person name="Rohde M."/>
            <person name="Tindall B.J."/>
            <person name="Abt B."/>
            <person name="Goker M."/>
            <person name="Detter J.C."/>
            <person name="Woyke T."/>
            <person name="Bristow J."/>
            <person name="Eisen J.A."/>
            <person name="Markowitz V."/>
            <person name="Hugenholtz P."/>
            <person name="Klenk H.P."/>
            <person name="Kyrpides N.C."/>
        </authorList>
    </citation>
    <scope>NUCLEOTIDE SEQUENCE [LARGE SCALE GENOMIC DNA]</scope>
    <source>
        <strain evidence="8">ATCC 51119 / DSM 12145 / JCM 21818 / LMG 10337 / NBRC 100064 / NCIMB 13643</strain>
    </source>
</reference>